<dbReference type="OrthoDB" id="10594399at2759"/>
<evidence type="ECO:0000313" key="3">
    <source>
        <dbReference type="Proteomes" id="UP000278143"/>
    </source>
</evidence>
<feature type="compositionally biased region" description="Low complexity" evidence="1">
    <location>
        <begin position="175"/>
        <end position="185"/>
    </location>
</feature>
<sequence length="264" mass="28027">MAHSTSRIRARDLKHEHGPQQRWSLRKSIRSFWRGDRPVGGDEGKSLVDASDVTATRHGRRASTGSRASRPTRVLSIDTAATPSTATATIVDLSSAPLSAPLLTPPPPLPLPLPSSSRNIVVDSTPVVTNDVVVVVSSSLSPVAVCAPVDELADDHNNNSSSSSHSKDNDNATASVPSISVPVVSEDQSASTNHVTATADHDGDDDVPDAPLASPTDTDAVAPLSPQNKTSFDRTSTKDDKRRSKGWKSWMFWQTEQATANEAL</sequence>
<feature type="compositionally biased region" description="Basic and acidic residues" evidence="1">
    <location>
        <begin position="34"/>
        <end position="46"/>
    </location>
</feature>
<dbReference type="Proteomes" id="UP000278143">
    <property type="component" value="Unassembled WGS sequence"/>
</dbReference>
<dbReference type="EMBL" id="KZ990925">
    <property type="protein sequence ID" value="RKP23501.1"/>
    <property type="molecule type" value="Genomic_DNA"/>
</dbReference>
<feature type="compositionally biased region" description="Basic and acidic residues" evidence="1">
    <location>
        <begin position="9"/>
        <end position="19"/>
    </location>
</feature>
<dbReference type="AlphaFoldDB" id="A0A4P9YW64"/>
<feature type="compositionally biased region" description="Low complexity" evidence="1">
    <location>
        <begin position="62"/>
        <end position="71"/>
    </location>
</feature>
<feature type="region of interest" description="Disordered" evidence="1">
    <location>
        <begin position="1"/>
        <end position="22"/>
    </location>
</feature>
<evidence type="ECO:0000313" key="2">
    <source>
        <dbReference type="EMBL" id="RKP23501.1"/>
    </source>
</evidence>
<gene>
    <name evidence="2" type="ORF">SYNPS1DRAFT_30750</name>
</gene>
<name>A0A4P9YW64_9FUNG</name>
<proteinExistence type="predicted"/>
<feature type="region of interest" description="Disordered" evidence="1">
    <location>
        <begin position="152"/>
        <end position="248"/>
    </location>
</feature>
<accession>A0A4P9YW64</accession>
<feature type="compositionally biased region" description="Basic and acidic residues" evidence="1">
    <location>
        <begin position="231"/>
        <end position="242"/>
    </location>
</feature>
<reference evidence="3" key="1">
    <citation type="journal article" date="2018" name="Nat. Microbiol.">
        <title>Leveraging single-cell genomics to expand the fungal tree of life.</title>
        <authorList>
            <person name="Ahrendt S.R."/>
            <person name="Quandt C.A."/>
            <person name="Ciobanu D."/>
            <person name="Clum A."/>
            <person name="Salamov A."/>
            <person name="Andreopoulos B."/>
            <person name="Cheng J.F."/>
            <person name="Woyke T."/>
            <person name="Pelin A."/>
            <person name="Henrissat B."/>
            <person name="Reynolds N.K."/>
            <person name="Benny G.L."/>
            <person name="Smith M.E."/>
            <person name="James T.Y."/>
            <person name="Grigoriev I.V."/>
        </authorList>
    </citation>
    <scope>NUCLEOTIDE SEQUENCE [LARGE SCALE GENOMIC DNA]</scope>
    <source>
        <strain evidence="3">Benny S71-1</strain>
    </source>
</reference>
<evidence type="ECO:0000256" key="1">
    <source>
        <dbReference type="SAM" id="MobiDB-lite"/>
    </source>
</evidence>
<keyword evidence="3" id="KW-1185">Reference proteome</keyword>
<protein>
    <submittedName>
        <fullName evidence="2">Uncharacterized protein</fullName>
    </submittedName>
</protein>
<feature type="region of interest" description="Disordered" evidence="1">
    <location>
        <begin position="34"/>
        <end position="71"/>
    </location>
</feature>
<organism evidence="2 3">
    <name type="scientific">Syncephalis pseudoplumigaleata</name>
    <dbReference type="NCBI Taxonomy" id="1712513"/>
    <lineage>
        <taxon>Eukaryota</taxon>
        <taxon>Fungi</taxon>
        <taxon>Fungi incertae sedis</taxon>
        <taxon>Zoopagomycota</taxon>
        <taxon>Zoopagomycotina</taxon>
        <taxon>Zoopagomycetes</taxon>
        <taxon>Zoopagales</taxon>
        <taxon>Piptocephalidaceae</taxon>
        <taxon>Syncephalis</taxon>
    </lineage>
</organism>